<sequence length="89" mass="9111">MVCATGCLDCGHGNNACKCGDCQCDPSNPKGCRGRAAGLFQDSDSKFLDQDETAHHAEIDASITNLSPSGCCSGGRPADDKSEGGLSDE</sequence>
<evidence type="ECO:0000256" key="1">
    <source>
        <dbReference type="SAM" id="MobiDB-lite"/>
    </source>
</evidence>
<comment type="caution">
    <text evidence="2">The sequence shown here is derived from an EMBL/GenBank/DDBJ whole genome shotgun (WGS) entry which is preliminary data.</text>
</comment>
<gene>
    <name evidence="2" type="ORF">C7999DRAFT_31880</name>
</gene>
<dbReference type="AlphaFoldDB" id="A0AAN7CST4"/>
<dbReference type="EMBL" id="MU857649">
    <property type="protein sequence ID" value="KAK4247689.1"/>
    <property type="molecule type" value="Genomic_DNA"/>
</dbReference>
<reference evidence="2" key="1">
    <citation type="journal article" date="2023" name="Mol. Phylogenet. Evol.">
        <title>Genome-scale phylogeny and comparative genomics of the fungal order Sordariales.</title>
        <authorList>
            <person name="Hensen N."/>
            <person name="Bonometti L."/>
            <person name="Westerberg I."/>
            <person name="Brannstrom I.O."/>
            <person name="Guillou S."/>
            <person name="Cros-Aarteil S."/>
            <person name="Calhoun S."/>
            <person name="Haridas S."/>
            <person name="Kuo A."/>
            <person name="Mondo S."/>
            <person name="Pangilinan J."/>
            <person name="Riley R."/>
            <person name="LaButti K."/>
            <person name="Andreopoulos B."/>
            <person name="Lipzen A."/>
            <person name="Chen C."/>
            <person name="Yan M."/>
            <person name="Daum C."/>
            <person name="Ng V."/>
            <person name="Clum A."/>
            <person name="Steindorff A."/>
            <person name="Ohm R.A."/>
            <person name="Martin F."/>
            <person name="Silar P."/>
            <person name="Natvig D.O."/>
            <person name="Lalanne C."/>
            <person name="Gautier V."/>
            <person name="Ament-Velasquez S.L."/>
            <person name="Kruys A."/>
            <person name="Hutchinson M.I."/>
            <person name="Powell A.J."/>
            <person name="Barry K."/>
            <person name="Miller A.N."/>
            <person name="Grigoriev I.V."/>
            <person name="Debuchy R."/>
            <person name="Gladieux P."/>
            <person name="Hiltunen Thoren M."/>
            <person name="Johannesson H."/>
        </authorList>
    </citation>
    <scope>NUCLEOTIDE SEQUENCE</scope>
    <source>
        <strain evidence="2">CBS 359.72</strain>
    </source>
</reference>
<evidence type="ECO:0000313" key="3">
    <source>
        <dbReference type="Proteomes" id="UP001303647"/>
    </source>
</evidence>
<keyword evidence="3" id="KW-1185">Reference proteome</keyword>
<feature type="region of interest" description="Disordered" evidence="1">
    <location>
        <begin position="59"/>
        <end position="89"/>
    </location>
</feature>
<evidence type="ECO:0000313" key="2">
    <source>
        <dbReference type="EMBL" id="KAK4247689.1"/>
    </source>
</evidence>
<proteinExistence type="predicted"/>
<name>A0AAN7CST4_9PEZI</name>
<organism evidence="2 3">
    <name type="scientific">Corynascus novoguineensis</name>
    <dbReference type="NCBI Taxonomy" id="1126955"/>
    <lineage>
        <taxon>Eukaryota</taxon>
        <taxon>Fungi</taxon>
        <taxon>Dikarya</taxon>
        <taxon>Ascomycota</taxon>
        <taxon>Pezizomycotina</taxon>
        <taxon>Sordariomycetes</taxon>
        <taxon>Sordariomycetidae</taxon>
        <taxon>Sordariales</taxon>
        <taxon>Chaetomiaceae</taxon>
        <taxon>Corynascus</taxon>
    </lineage>
</organism>
<reference evidence="2" key="2">
    <citation type="submission" date="2023-05" db="EMBL/GenBank/DDBJ databases">
        <authorList>
            <consortium name="Lawrence Berkeley National Laboratory"/>
            <person name="Steindorff A."/>
            <person name="Hensen N."/>
            <person name="Bonometti L."/>
            <person name="Westerberg I."/>
            <person name="Brannstrom I.O."/>
            <person name="Guillou S."/>
            <person name="Cros-Aarteil S."/>
            <person name="Calhoun S."/>
            <person name="Haridas S."/>
            <person name="Kuo A."/>
            <person name="Mondo S."/>
            <person name="Pangilinan J."/>
            <person name="Riley R."/>
            <person name="Labutti K."/>
            <person name="Andreopoulos B."/>
            <person name="Lipzen A."/>
            <person name="Chen C."/>
            <person name="Yanf M."/>
            <person name="Daum C."/>
            <person name="Ng V."/>
            <person name="Clum A."/>
            <person name="Ohm R."/>
            <person name="Martin F."/>
            <person name="Silar P."/>
            <person name="Natvig D."/>
            <person name="Lalanne C."/>
            <person name="Gautier V."/>
            <person name="Ament-Velasquez S.L."/>
            <person name="Kruys A."/>
            <person name="Hutchinson M.I."/>
            <person name="Powell A.J."/>
            <person name="Barry K."/>
            <person name="Miller A.N."/>
            <person name="Grigoriev I.V."/>
            <person name="Debuchy R."/>
            <person name="Gladieux P."/>
            <person name="Thoren M.H."/>
            <person name="Johannesson H."/>
        </authorList>
    </citation>
    <scope>NUCLEOTIDE SEQUENCE</scope>
    <source>
        <strain evidence="2">CBS 359.72</strain>
    </source>
</reference>
<accession>A0AAN7CST4</accession>
<protein>
    <submittedName>
        <fullName evidence="2">Uncharacterized protein</fullName>
    </submittedName>
</protein>
<dbReference type="Proteomes" id="UP001303647">
    <property type="component" value="Unassembled WGS sequence"/>
</dbReference>